<protein>
    <recommendedName>
        <fullName evidence="3">Glutamine cyclotransferase</fullName>
    </recommendedName>
</protein>
<evidence type="ECO:0000313" key="2">
    <source>
        <dbReference type="Proteomes" id="UP000474567"/>
    </source>
</evidence>
<accession>A0ABN7EKG0</accession>
<dbReference type="EMBL" id="CADCST010000086">
    <property type="protein sequence ID" value="CAA9199184.1"/>
    <property type="molecule type" value="Genomic_DNA"/>
</dbReference>
<reference evidence="1 2" key="1">
    <citation type="submission" date="2020-02" db="EMBL/GenBank/DDBJ databases">
        <authorList>
            <person name="Criscuolo A."/>
        </authorList>
    </citation>
    <scope>NUCLEOTIDE SEQUENCE [LARGE SCALE GENOMIC DNA]</scope>
    <source>
        <strain evidence="1">CECT7796</strain>
    </source>
</reference>
<keyword evidence="2" id="KW-1185">Reference proteome</keyword>
<evidence type="ECO:0000313" key="1">
    <source>
        <dbReference type="EMBL" id="CAA9199184.1"/>
    </source>
</evidence>
<name>A0ABN7EKG0_9FLAO</name>
<organism evidence="1 2">
    <name type="scientific">Flavobacterium collinsii</name>
    <dbReference type="NCBI Taxonomy" id="1114861"/>
    <lineage>
        <taxon>Bacteria</taxon>
        <taxon>Pseudomonadati</taxon>
        <taxon>Bacteroidota</taxon>
        <taxon>Flavobacteriia</taxon>
        <taxon>Flavobacteriales</taxon>
        <taxon>Flavobacteriaceae</taxon>
        <taxon>Flavobacterium</taxon>
    </lineage>
</organism>
<comment type="caution">
    <text evidence="1">The sequence shown here is derived from an EMBL/GenBank/DDBJ whole genome shotgun (WGS) entry which is preliminary data.</text>
</comment>
<sequence length="292" mass="33839">MFCAISTVVFRNLAFRNVNIMNRATHLFLLSFLFVVCSFSAVFSQSQKIKTVPLSHFTNTSDQFLGYDSFGYYYQIKNNVFSKTKGKEVFEYKNVSLGTITKVDLQNPLKIVLFYEDFNTAVLLDNQLNKITDINFSLNNTPIIVSAIGMSTQNQLWIYNTLNQQIGLFDYLNNEYKTVSTPLTETIKYYQTDFNTFYWIDKKNNWFSCTIFGKTTALGKVPDFDAIEIVNNHQYIFSKANLLYFKDITTPDSNAFSEIEVLEKSFDKFCYKDQILSIFTAKEITNYKIVTP</sequence>
<evidence type="ECO:0008006" key="3">
    <source>
        <dbReference type="Google" id="ProtNLM"/>
    </source>
</evidence>
<dbReference type="Proteomes" id="UP000474567">
    <property type="component" value="Unassembled WGS sequence"/>
</dbReference>
<proteinExistence type="predicted"/>
<gene>
    <name evidence="1" type="ORF">FLACOL7796_02593</name>
</gene>